<keyword evidence="1" id="KW-0472">Membrane</keyword>
<feature type="transmembrane region" description="Helical" evidence="1">
    <location>
        <begin position="105"/>
        <end position="123"/>
    </location>
</feature>
<proteinExistence type="predicted"/>
<sequence length="143" mass="14953">MTQFNVFLAFAVLACVWVFASAKNFSSQPSRRGLGTLAAAMGVSLLCAAAHLSNEWAVRDAASLSHIEPNQAYEHAKAMGGEAGVLGAYTAGILEASFKRNREDAAGLGLASVFCLVAGLGLGRRRSRQSSAPPDTADPEQAR</sequence>
<gene>
    <name evidence="2" type="ORF">ACG0Z6_10825</name>
</gene>
<name>A0ABW7FWP5_9BURK</name>
<feature type="transmembrane region" description="Helical" evidence="1">
    <location>
        <begin position="6"/>
        <end position="22"/>
    </location>
</feature>
<dbReference type="RefSeq" id="WP_394461236.1">
    <property type="nucleotide sequence ID" value="NZ_JBIGHZ010000004.1"/>
</dbReference>
<organism evidence="2 3">
    <name type="scientific">Roseateles rivi</name>
    <dbReference type="NCBI Taxonomy" id="3299028"/>
    <lineage>
        <taxon>Bacteria</taxon>
        <taxon>Pseudomonadati</taxon>
        <taxon>Pseudomonadota</taxon>
        <taxon>Betaproteobacteria</taxon>
        <taxon>Burkholderiales</taxon>
        <taxon>Sphaerotilaceae</taxon>
        <taxon>Roseateles</taxon>
    </lineage>
</organism>
<accession>A0ABW7FWP5</accession>
<keyword evidence="3" id="KW-1185">Reference proteome</keyword>
<protein>
    <submittedName>
        <fullName evidence="2">Uncharacterized protein</fullName>
    </submittedName>
</protein>
<evidence type="ECO:0000313" key="2">
    <source>
        <dbReference type="EMBL" id="MFG6448727.1"/>
    </source>
</evidence>
<dbReference type="EMBL" id="JBIGHZ010000004">
    <property type="protein sequence ID" value="MFG6448727.1"/>
    <property type="molecule type" value="Genomic_DNA"/>
</dbReference>
<reference evidence="2 3" key="1">
    <citation type="submission" date="2024-08" db="EMBL/GenBank/DDBJ databases">
        <authorList>
            <person name="Lu H."/>
        </authorList>
    </citation>
    <scope>NUCLEOTIDE SEQUENCE [LARGE SCALE GENOMIC DNA]</scope>
    <source>
        <strain evidence="2 3">BYS180W</strain>
    </source>
</reference>
<feature type="transmembrane region" description="Helical" evidence="1">
    <location>
        <begin position="34"/>
        <end position="52"/>
    </location>
</feature>
<keyword evidence="1" id="KW-0812">Transmembrane</keyword>
<evidence type="ECO:0000313" key="3">
    <source>
        <dbReference type="Proteomes" id="UP001606099"/>
    </source>
</evidence>
<evidence type="ECO:0000256" key="1">
    <source>
        <dbReference type="SAM" id="Phobius"/>
    </source>
</evidence>
<comment type="caution">
    <text evidence="2">The sequence shown here is derived from an EMBL/GenBank/DDBJ whole genome shotgun (WGS) entry which is preliminary data.</text>
</comment>
<dbReference type="Proteomes" id="UP001606099">
    <property type="component" value="Unassembled WGS sequence"/>
</dbReference>
<keyword evidence="1" id="KW-1133">Transmembrane helix</keyword>